<gene>
    <name evidence="3" type="ORF">PHLCEN_2v3789</name>
</gene>
<keyword evidence="2" id="KW-0812">Transmembrane</keyword>
<evidence type="ECO:0000313" key="4">
    <source>
        <dbReference type="Proteomes" id="UP000186601"/>
    </source>
</evidence>
<dbReference type="AlphaFoldDB" id="A0A2R6QBK4"/>
<sequence length="172" mass="18270">MASTPSVVMASPTSVASQPPIVQFFQLAGRLIAAAATTVTLIATSAWSIARVLLSPIGFILTALSSPILYILSPFLTLLHLLVDVLFYTPYILFSRAAHALYPVYAFVCITVIVAVGIGFCARYASSITNLILAGPSVGPSSTTPDPPQPGTKSTHQRIPKKVAIKEEKVRM</sequence>
<dbReference type="EMBL" id="MLYV02000368">
    <property type="protein sequence ID" value="PSS05507.1"/>
    <property type="molecule type" value="Genomic_DNA"/>
</dbReference>
<protein>
    <submittedName>
        <fullName evidence="3">Uncharacterized protein</fullName>
    </submittedName>
</protein>
<dbReference type="OrthoDB" id="3366475at2759"/>
<keyword evidence="4" id="KW-1185">Reference proteome</keyword>
<feature type="transmembrane region" description="Helical" evidence="2">
    <location>
        <begin position="102"/>
        <end position="122"/>
    </location>
</feature>
<feature type="transmembrane region" description="Helical" evidence="2">
    <location>
        <begin position="57"/>
        <end position="82"/>
    </location>
</feature>
<accession>A0A2R6QBK4</accession>
<organism evidence="3 4">
    <name type="scientific">Hermanssonia centrifuga</name>
    <dbReference type="NCBI Taxonomy" id="98765"/>
    <lineage>
        <taxon>Eukaryota</taxon>
        <taxon>Fungi</taxon>
        <taxon>Dikarya</taxon>
        <taxon>Basidiomycota</taxon>
        <taxon>Agaricomycotina</taxon>
        <taxon>Agaricomycetes</taxon>
        <taxon>Polyporales</taxon>
        <taxon>Meruliaceae</taxon>
        <taxon>Hermanssonia</taxon>
    </lineage>
</organism>
<keyword evidence="2" id="KW-0472">Membrane</keyword>
<feature type="transmembrane region" description="Helical" evidence="2">
    <location>
        <begin position="27"/>
        <end position="50"/>
    </location>
</feature>
<reference evidence="3 4" key="1">
    <citation type="submission" date="2018-02" db="EMBL/GenBank/DDBJ databases">
        <title>Genome sequence of the basidiomycete white-rot fungus Phlebia centrifuga.</title>
        <authorList>
            <person name="Granchi Z."/>
            <person name="Peng M."/>
            <person name="de Vries R.P."/>
            <person name="Hilden K."/>
            <person name="Makela M.R."/>
            <person name="Grigoriev I."/>
            <person name="Riley R."/>
        </authorList>
    </citation>
    <scope>NUCLEOTIDE SEQUENCE [LARGE SCALE GENOMIC DNA]</scope>
    <source>
        <strain evidence="3 4">FBCC195</strain>
    </source>
</reference>
<proteinExistence type="predicted"/>
<keyword evidence="2" id="KW-1133">Transmembrane helix</keyword>
<evidence type="ECO:0000313" key="3">
    <source>
        <dbReference type="EMBL" id="PSS05507.1"/>
    </source>
</evidence>
<dbReference type="Proteomes" id="UP000186601">
    <property type="component" value="Unassembled WGS sequence"/>
</dbReference>
<comment type="caution">
    <text evidence="3">The sequence shown here is derived from an EMBL/GenBank/DDBJ whole genome shotgun (WGS) entry which is preliminary data.</text>
</comment>
<evidence type="ECO:0000256" key="2">
    <source>
        <dbReference type="SAM" id="Phobius"/>
    </source>
</evidence>
<name>A0A2R6QBK4_9APHY</name>
<evidence type="ECO:0000256" key="1">
    <source>
        <dbReference type="SAM" id="MobiDB-lite"/>
    </source>
</evidence>
<feature type="region of interest" description="Disordered" evidence="1">
    <location>
        <begin position="139"/>
        <end position="159"/>
    </location>
</feature>